<dbReference type="OrthoDB" id="3682986at2"/>
<evidence type="ECO:0000259" key="6">
    <source>
        <dbReference type="PROSITE" id="PS51387"/>
    </source>
</evidence>
<organism evidence="7 8">
    <name type="scientific">Kribbella steppae</name>
    <dbReference type="NCBI Taxonomy" id="2512223"/>
    <lineage>
        <taxon>Bacteria</taxon>
        <taxon>Bacillati</taxon>
        <taxon>Actinomycetota</taxon>
        <taxon>Actinomycetes</taxon>
        <taxon>Propionibacteriales</taxon>
        <taxon>Kribbellaceae</taxon>
        <taxon>Kribbella</taxon>
    </lineage>
</organism>
<gene>
    <name evidence="7" type="ORF">EV652_117117</name>
</gene>
<dbReference type="InterPro" id="IPR016166">
    <property type="entry name" value="FAD-bd_PCMH"/>
</dbReference>
<dbReference type="Pfam" id="PF01565">
    <property type="entry name" value="FAD_binding_4"/>
    <property type="match status" value="1"/>
</dbReference>
<dbReference type="PANTHER" id="PTHR42973:SF39">
    <property type="entry name" value="FAD-BINDING PCMH-TYPE DOMAIN-CONTAINING PROTEIN"/>
    <property type="match status" value="1"/>
</dbReference>
<feature type="domain" description="FAD-binding PCMH-type" evidence="6">
    <location>
        <begin position="38"/>
        <end position="209"/>
    </location>
</feature>
<evidence type="ECO:0000256" key="2">
    <source>
        <dbReference type="ARBA" id="ARBA00005466"/>
    </source>
</evidence>
<evidence type="ECO:0000256" key="3">
    <source>
        <dbReference type="ARBA" id="ARBA00022630"/>
    </source>
</evidence>
<dbReference type="GO" id="GO:0016491">
    <property type="term" value="F:oxidoreductase activity"/>
    <property type="evidence" value="ECO:0007669"/>
    <property type="project" value="UniProtKB-KW"/>
</dbReference>
<sequence>MTQLAEAGFDELRTALEGTVLGPGEDGYDDARRLWNAQHDRRPAVIAQVQTAEDVSAAVLFGVAQGLEIAVRGGSHSMSGASSVDDGLMIDLSRMNQVTVDPEARRARVGGGALLRDLDAATQPHGLAVPAGMISHTGVGGLTLGGGMGWLTRQHGLSIDNLESVQIVTADGSILRAAEDENPDLFWAVRGGGGNFGVVTEFEFRLHEAGPMVNYGLAFWGLDQGADVLRMARDLIPSLPPTFSVVPACLNAPPAPFVPEQHHFQPGYGLVVIGFGSPDEHAEVLERIRTTLPPLFEFATPMPYVALQQSLDEANDWGHYCYEKGTYLEDLTDGAIEVITEHVPKKTSPLSAVLFYRLDHAYTAVADDTTAFGGGRTDRYAVFAIAQCPMPEMQDAEREWVRGFWNALQPHAINIGSYINGMADYDEDRLRASFGPKYDRLAELKRKYDPDNVFHRNANIRPA</sequence>
<dbReference type="InterPro" id="IPR036318">
    <property type="entry name" value="FAD-bd_PCMH-like_sf"/>
</dbReference>
<dbReference type="AlphaFoldDB" id="A0A4R2H0B5"/>
<keyword evidence="3" id="KW-0285">Flavoprotein</keyword>
<dbReference type="InterPro" id="IPR006094">
    <property type="entry name" value="Oxid_FAD_bind_N"/>
</dbReference>
<dbReference type="RefSeq" id="WP_132214448.1">
    <property type="nucleotide sequence ID" value="NZ_SLWN01000017.1"/>
</dbReference>
<dbReference type="SUPFAM" id="SSF55103">
    <property type="entry name" value="FAD-linked oxidases, C-terminal domain"/>
    <property type="match status" value="1"/>
</dbReference>
<dbReference type="EMBL" id="SLWN01000017">
    <property type="protein sequence ID" value="TCO17664.1"/>
    <property type="molecule type" value="Genomic_DNA"/>
</dbReference>
<dbReference type="InterPro" id="IPR016164">
    <property type="entry name" value="FAD-linked_Oxase-like_C"/>
</dbReference>
<comment type="similarity">
    <text evidence="2">Belongs to the oxygen-dependent FAD-linked oxidoreductase family.</text>
</comment>
<evidence type="ECO:0000256" key="4">
    <source>
        <dbReference type="ARBA" id="ARBA00022827"/>
    </source>
</evidence>
<dbReference type="InterPro" id="IPR016167">
    <property type="entry name" value="FAD-bd_PCMH_sub1"/>
</dbReference>
<comment type="cofactor">
    <cofactor evidence="1">
        <name>FAD</name>
        <dbReference type="ChEBI" id="CHEBI:57692"/>
    </cofactor>
</comment>
<evidence type="ECO:0000313" key="8">
    <source>
        <dbReference type="Proteomes" id="UP000294508"/>
    </source>
</evidence>
<evidence type="ECO:0000313" key="7">
    <source>
        <dbReference type="EMBL" id="TCO17664.1"/>
    </source>
</evidence>
<dbReference type="SUPFAM" id="SSF56176">
    <property type="entry name" value="FAD-binding/transporter-associated domain-like"/>
    <property type="match status" value="1"/>
</dbReference>
<dbReference type="Gene3D" id="3.40.462.20">
    <property type="match status" value="1"/>
</dbReference>
<dbReference type="InterPro" id="IPR012951">
    <property type="entry name" value="BBE"/>
</dbReference>
<keyword evidence="8" id="KW-1185">Reference proteome</keyword>
<dbReference type="Gene3D" id="3.30.43.10">
    <property type="entry name" value="Uridine Diphospho-n-acetylenolpyruvylglucosamine Reductase, domain 2"/>
    <property type="match status" value="1"/>
</dbReference>
<dbReference type="Proteomes" id="UP000294508">
    <property type="component" value="Unassembled WGS sequence"/>
</dbReference>
<evidence type="ECO:0000256" key="5">
    <source>
        <dbReference type="ARBA" id="ARBA00023002"/>
    </source>
</evidence>
<accession>A0A4R2H0B5</accession>
<dbReference type="InterPro" id="IPR050416">
    <property type="entry name" value="FAD-linked_Oxidoreductase"/>
</dbReference>
<proteinExistence type="inferred from homology"/>
<dbReference type="Pfam" id="PF08031">
    <property type="entry name" value="BBE"/>
    <property type="match status" value="1"/>
</dbReference>
<dbReference type="GO" id="GO:0071949">
    <property type="term" value="F:FAD binding"/>
    <property type="evidence" value="ECO:0007669"/>
    <property type="project" value="InterPro"/>
</dbReference>
<keyword evidence="5" id="KW-0560">Oxidoreductase</keyword>
<reference evidence="7 8" key="1">
    <citation type="journal article" date="2015" name="Stand. Genomic Sci.">
        <title>Genomic Encyclopedia of Bacterial and Archaeal Type Strains, Phase III: the genomes of soil and plant-associated and newly described type strains.</title>
        <authorList>
            <person name="Whitman W.B."/>
            <person name="Woyke T."/>
            <person name="Klenk H.P."/>
            <person name="Zhou Y."/>
            <person name="Lilburn T.G."/>
            <person name="Beck B.J."/>
            <person name="De Vos P."/>
            <person name="Vandamme P."/>
            <person name="Eisen J.A."/>
            <person name="Garrity G."/>
            <person name="Hugenholtz P."/>
            <person name="Kyrpides N.C."/>
        </authorList>
    </citation>
    <scope>NUCLEOTIDE SEQUENCE [LARGE SCALE GENOMIC DNA]</scope>
    <source>
        <strain evidence="7 8">VKM Ac-2572</strain>
    </source>
</reference>
<dbReference type="PROSITE" id="PS51387">
    <property type="entry name" value="FAD_PCMH"/>
    <property type="match status" value="1"/>
</dbReference>
<evidence type="ECO:0000256" key="1">
    <source>
        <dbReference type="ARBA" id="ARBA00001974"/>
    </source>
</evidence>
<dbReference type="InterPro" id="IPR016169">
    <property type="entry name" value="FAD-bd_PCMH_sub2"/>
</dbReference>
<name>A0A4R2H0B5_9ACTN</name>
<protein>
    <submittedName>
        <fullName evidence="7">FAD/FMN-containing dehydrogenase</fullName>
    </submittedName>
</protein>
<comment type="caution">
    <text evidence="7">The sequence shown here is derived from an EMBL/GenBank/DDBJ whole genome shotgun (WGS) entry which is preliminary data.</text>
</comment>
<dbReference type="PANTHER" id="PTHR42973">
    <property type="entry name" value="BINDING OXIDOREDUCTASE, PUTATIVE (AFU_ORTHOLOGUE AFUA_1G17690)-RELATED"/>
    <property type="match status" value="1"/>
</dbReference>
<dbReference type="Gene3D" id="3.30.465.10">
    <property type="match status" value="1"/>
</dbReference>
<keyword evidence="4" id="KW-0274">FAD</keyword>